<evidence type="ECO:0000259" key="3">
    <source>
        <dbReference type="PROSITE" id="PS51724"/>
    </source>
</evidence>
<reference evidence="4 5" key="1">
    <citation type="submission" date="2015-04" db="EMBL/GenBank/DDBJ databases">
        <title>Genome sequence of Kerstersia gyiorum CG1.</title>
        <authorList>
            <person name="Greninger A.L."/>
            <person name="Kozyreva V."/>
            <person name="Chaturvedi V."/>
        </authorList>
    </citation>
    <scope>NUCLEOTIDE SEQUENCE [LARGE SCALE GENOMIC DNA]</scope>
    <source>
        <strain evidence="4 5">CG1</strain>
    </source>
</reference>
<sequence>MAKRSSRSSGQGGSTIYGLLAGLLLGLVVAAVVAFYVTKAPVPFVDRAGRAPAPAVSQIQAATPGASLPDPNRGLQNGNLTVPDTRIQPPSQPSPDSIGGVAGSGAQPSTLTPAPVPATPAAPSGDDLGALIASLPNQPPAPLPKPANGAAASAYFLQTGSFQVLEDAEALRARMILLGLPVQIQRAEVNGLQVNRVRVGPYTRLDEMNRVRAQLTAENISSTVVRQ</sequence>
<dbReference type="GO" id="GO:0032506">
    <property type="term" value="P:cytokinetic process"/>
    <property type="evidence" value="ECO:0007669"/>
    <property type="project" value="TreeGrafter"/>
</dbReference>
<protein>
    <recommendedName>
        <fullName evidence="3">SPOR domain-containing protein</fullName>
    </recommendedName>
</protein>
<evidence type="ECO:0000256" key="2">
    <source>
        <dbReference type="SAM" id="Phobius"/>
    </source>
</evidence>
<dbReference type="GO" id="GO:0032153">
    <property type="term" value="C:cell division site"/>
    <property type="evidence" value="ECO:0007669"/>
    <property type="project" value="TreeGrafter"/>
</dbReference>
<gene>
    <name evidence="4" type="ORF">AAV32_14435</name>
</gene>
<evidence type="ECO:0000256" key="1">
    <source>
        <dbReference type="SAM" id="MobiDB-lite"/>
    </source>
</evidence>
<dbReference type="InterPro" id="IPR007730">
    <property type="entry name" value="SPOR-like_dom"/>
</dbReference>
<dbReference type="Gene3D" id="3.30.70.1070">
    <property type="entry name" value="Sporulation related repeat"/>
    <property type="match status" value="1"/>
</dbReference>
<feature type="transmembrane region" description="Helical" evidence="2">
    <location>
        <begin position="16"/>
        <end position="37"/>
    </location>
</feature>
<dbReference type="PATRIC" id="fig|206506.3.peg.3076"/>
<name>A0A171KPV0_9BURK</name>
<feature type="region of interest" description="Disordered" evidence="1">
    <location>
        <begin position="63"/>
        <end position="146"/>
    </location>
</feature>
<dbReference type="EMBL" id="LBNE01000011">
    <property type="protein sequence ID" value="KKO70917.1"/>
    <property type="molecule type" value="Genomic_DNA"/>
</dbReference>
<dbReference type="GO" id="GO:0042834">
    <property type="term" value="F:peptidoglycan binding"/>
    <property type="evidence" value="ECO:0007669"/>
    <property type="project" value="InterPro"/>
</dbReference>
<dbReference type="GO" id="GO:0030428">
    <property type="term" value="C:cell septum"/>
    <property type="evidence" value="ECO:0007669"/>
    <property type="project" value="TreeGrafter"/>
</dbReference>
<evidence type="ECO:0000313" key="5">
    <source>
        <dbReference type="Proteomes" id="UP000078084"/>
    </source>
</evidence>
<accession>A0A171KPV0</accession>
<dbReference type="SUPFAM" id="SSF110997">
    <property type="entry name" value="Sporulation related repeat"/>
    <property type="match status" value="1"/>
</dbReference>
<feature type="domain" description="SPOR" evidence="3">
    <location>
        <begin position="149"/>
        <end position="227"/>
    </location>
</feature>
<dbReference type="STRING" id="206506.AAV32_14435"/>
<dbReference type="InterPro" id="IPR036680">
    <property type="entry name" value="SPOR-like_sf"/>
</dbReference>
<dbReference type="PANTHER" id="PTHR38687">
    <property type="entry name" value="CELL DIVISION PROTEIN DEDD-RELATED"/>
    <property type="match status" value="1"/>
</dbReference>
<keyword evidence="2" id="KW-1133">Transmembrane helix</keyword>
<dbReference type="Proteomes" id="UP000078084">
    <property type="component" value="Unassembled WGS sequence"/>
</dbReference>
<dbReference type="InterPro" id="IPR052521">
    <property type="entry name" value="Cell_div_SPOR-domain"/>
</dbReference>
<organism evidence="4 5">
    <name type="scientific">Kerstersia gyiorum</name>
    <dbReference type="NCBI Taxonomy" id="206506"/>
    <lineage>
        <taxon>Bacteria</taxon>
        <taxon>Pseudomonadati</taxon>
        <taxon>Pseudomonadota</taxon>
        <taxon>Betaproteobacteria</taxon>
        <taxon>Burkholderiales</taxon>
        <taxon>Alcaligenaceae</taxon>
        <taxon>Kerstersia</taxon>
    </lineage>
</organism>
<evidence type="ECO:0000313" key="4">
    <source>
        <dbReference type="EMBL" id="KKO70917.1"/>
    </source>
</evidence>
<keyword evidence="2" id="KW-0812">Transmembrane</keyword>
<dbReference type="Pfam" id="PF05036">
    <property type="entry name" value="SPOR"/>
    <property type="match status" value="1"/>
</dbReference>
<dbReference type="RefSeq" id="WP_068373728.1">
    <property type="nucleotide sequence ID" value="NZ_JAKVIY010000001.1"/>
</dbReference>
<proteinExistence type="predicted"/>
<dbReference type="AlphaFoldDB" id="A0A171KPV0"/>
<comment type="caution">
    <text evidence="4">The sequence shown here is derived from an EMBL/GenBank/DDBJ whole genome shotgun (WGS) entry which is preliminary data.</text>
</comment>
<keyword evidence="2" id="KW-0472">Membrane</keyword>
<dbReference type="PANTHER" id="PTHR38687:SF1">
    <property type="entry name" value="CELL DIVISION PROTEIN DEDD"/>
    <property type="match status" value="1"/>
</dbReference>
<dbReference type="PROSITE" id="PS51724">
    <property type="entry name" value="SPOR"/>
    <property type="match status" value="1"/>
</dbReference>
<keyword evidence="5" id="KW-1185">Reference proteome</keyword>